<dbReference type="PANTHER" id="PTHR35394:SF5">
    <property type="entry name" value="DUF3176 DOMAIN-CONTAINING PROTEIN"/>
    <property type="match status" value="1"/>
</dbReference>
<dbReference type="Pfam" id="PF11374">
    <property type="entry name" value="DUF3176"/>
    <property type="match status" value="1"/>
</dbReference>
<name>A0A2V1D9Q5_9PLEO</name>
<keyword evidence="1" id="KW-0812">Transmembrane</keyword>
<evidence type="ECO:0000313" key="3">
    <source>
        <dbReference type="Proteomes" id="UP000244855"/>
    </source>
</evidence>
<keyword evidence="3" id="KW-1185">Reference proteome</keyword>
<dbReference type="EMBL" id="KZ805520">
    <property type="protein sequence ID" value="PVH94802.1"/>
    <property type="molecule type" value="Genomic_DNA"/>
</dbReference>
<dbReference type="AlphaFoldDB" id="A0A2V1D9Q5"/>
<evidence type="ECO:0000313" key="2">
    <source>
        <dbReference type="EMBL" id="PVH94802.1"/>
    </source>
</evidence>
<organism evidence="2 3">
    <name type="scientific">Periconia macrospinosa</name>
    <dbReference type="NCBI Taxonomy" id="97972"/>
    <lineage>
        <taxon>Eukaryota</taxon>
        <taxon>Fungi</taxon>
        <taxon>Dikarya</taxon>
        <taxon>Ascomycota</taxon>
        <taxon>Pezizomycotina</taxon>
        <taxon>Dothideomycetes</taxon>
        <taxon>Pleosporomycetidae</taxon>
        <taxon>Pleosporales</taxon>
        <taxon>Massarineae</taxon>
        <taxon>Periconiaceae</taxon>
        <taxon>Periconia</taxon>
    </lineage>
</organism>
<dbReference type="Proteomes" id="UP000244855">
    <property type="component" value="Unassembled WGS sequence"/>
</dbReference>
<evidence type="ECO:0000256" key="1">
    <source>
        <dbReference type="SAM" id="Phobius"/>
    </source>
</evidence>
<feature type="non-terminal residue" evidence="2">
    <location>
        <position position="96"/>
    </location>
</feature>
<accession>A0A2V1D9Q5</accession>
<feature type="transmembrane region" description="Helical" evidence="1">
    <location>
        <begin position="7"/>
        <end position="26"/>
    </location>
</feature>
<reference evidence="2 3" key="1">
    <citation type="journal article" date="2018" name="Sci. Rep.">
        <title>Comparative genomics provides insights into the lifestyle and reveals functional heterogeneity of dark septate endophytic fungi.</title>
        <authorList>
            <person name="Knapp D.G."/>
            <person name="Nemeth J.B."/>
            <person name="Barry K."/>
            <person name="Hainaut M."/>
            <person name="Henrissat B."/>
            <person name="Johnson J."/>
            <person name="Kuo A."/>
            <person name="Lim J.H.P."/>
            <person name="Lipzen A."/>
            <person name="Nolan M."/>
            <person name="Ohm R.A."/>
            <person name="Tamas L."/>
            <person name="Grigoriev I.V."/>
            <person name="Spatafora J.W."/>
            <person name="Nagy L.G."/>
            <person name="Kovacs G.M."/>
        </authorList>
    </citation>
    <scope>NUCLEOTIDE SEQUENCE [LARGE SCALE GENOMIC DNA]</scope>
    <source>
        <strain evidence="2 3">DSE2036</strain>
    </source>
</reference>
<dbReference type="OrthoDB" id="5376804at2759"/>
<feature type="transmembrane region" description="Helical" evidence="1">
    <location>
        <begin position="46"/>
        <end position="66"/>
    </location>
</feature>
<feature type="non-terminal residue" evidence="2">
    <location>
        <position position="1"/>
    </location>
</feature>
<sequence length="96" mass="10845">LIFNWKWEIFACTTSVMTFIITLLFLHTFDGKAQPEWPYGITLNSVISWLSTAIKALLMIPVAECISQLLWISYSTCAQPLETIAKYDAASRGPWG</sequence>
<gene>
    <name evidence="2" type="ORF">DM02DRAFT_479660</name>
</gene>
<keyword evidence="1" id="KW-0472">Membrane</keyword>
<proteinExistence type="predicted"/>
<dbReference type="PANTHER" id="PTHR35394">
    <property type="entry name" value="DUF3176 DOMAIN-CONTAINING PROTEIN"/>
    <property type="match status" value="1"/>
</dbReference>
<keyword evidence="1" id="KW-1133">Transmembrane helix</keyword>
<dbReference type="InterPro" id="IPR021514">
    <property type="entry name" value="DUF3176"/>
</dbReference>
<dbReference type="STRING" id="97972.A0A2V1D9Q5"/>
<protein>
    <submittedName>
        <fullName evidence="2">Uncharacterized protein</fullName>
    </submittedName>
</protein>